<organism evidence="2 3">
    <name type="scientific">Dyella choica</name>
    <dbReference type="NCBI Taxonomy" id="1927959"/>
    <lineage>
        <taxon>Bacteria</taxon>
        <taxon>Pseudomonadati</taxon>
        <taxon>Pseudomonadota</taxon>
        <taxon>Gammaproteobacteria</taxon>
        <taxon>Lysobacterales</taxon>
        <taxon>Rhodanobacteraceae</taxon>
        <taxon>Dyella</taxon>
    </lineage>
</organism>
<keyword evidence="1" id="KW-0472">Membrane</keyword>
<accession>A0A432M7Y6</accession>
<keyword evidence="1" id="KW-0812">Transmembrane</keyword>
<evidence type="ECO:0000313" key="2">
    <source>
        <dbReference type="EMBL" id="RUL77617.1"/>
    </source>
</evidence>
<keyword evidence="1" id="KW-1133">Transmembrane helix</keyword>
<reference evidence="2 3" key="1">
    <citation type="submission" date="2018-12" db="EMBL/GenBank/DDBJ databases">
        <title>Dyella dinghuensis sp. nov. DHOA06 and Dyella choica sp. nov. 4M-K27, isolated from forest soil.</title>
        <authorList>
            <person name="Qiu L.-H."/>
            <person name="Gao Z.-H."/>
        </authorList>
    </citation>
    <scope>NUCLEOTIDE SEQUENCE [LARGE SCALE GENOMIC DNA]</scope>
    <source>
        <strain evidence="2 3">4M-K27</strain>
    </source>
</reference>
<gene>
    <name evidence="2" type="ORF">EKH80_06995</name>
</gene>
<evidence type="ECO:0000313" key="3">
    <source>
        <dbReference type="Proteomes" id="UP000274358"/>
    </source>
</evidence>
<dbReference type="Proteomes" id="UP000274358">
    <property type="component" value="Unassembled WGS sequence"/>
</dbReference>
<sequence>MTSIAIPAIGMYVKSFMAIVGLIPIVSSLVILVFYMGKAGADLYGPEVTFLGTLLGTAVLALPVMSSLSIKLSSDGVEQTSFLLKGVFRKRIALKWVDVERVTHKGMTLSLYGGVDKVVIGFVWFNDYKSVIAFLSDKLPGKF</sequence>
<name>A0A432M7Y6_9GAMM</name>
<dbReference type="AlphaFoldDB" id="A0A432M7Y6"/>
<feature type="transmembrane region" description="Helical" evidence="1">
    <location>
        <begin position="48"/>
        <end position="65"/>
    </location>
</feature>
<protein>
    <submittedName>
        <fullName evidence="2">Uncharacterized protein</fullName>
    </submittedName>
</protein>
<comment type="caution">
    <text evidence="2">The sequence shown here is derived from an EMBL/GenBank/DDBJ whole genome shotgun (WGS) entry which is preliminary data.</text>
</comment>
<dbReference type="EMBL" id="RYYV01000004">
    <property type="protein sequence ID" value="RUL77617.1"/>
    <property type="molecule type" value="Genomic_DNA"/>
</dbReference>
<dbReference type="RefSeq" id="WP_126684012.1">
    <property type="nucleotide sequence ID" value="NZ_RYYV01000004.1"/>
</dbReference>
<feature type="transmembrane region" description="Helical" evidence="1">
    <location>
        <begin position="12"/>
        <end position="36"/>
    </location>
</feature>
<evidence type="ECO:0000256" key="1">
    <source>
        <dbReference type="SAM" id="Phobius"/>
    </source>
</evidence>
<keyword evidence="3" id="KW-1185">Reference proteome</keyword>
<proteinExistence type="predicted"/>